<dbReference type="PANTHER" id="PTHR34512">
    <property type="entry name" value="CELL SURFACE PROTEIN"/>
    <property type="match status" value="1"/>
</dbReference>
<feature type="domain" description="Pyrrolo-quinoline quinone repeat" evidence="3">
    <location>
        <begin position="340"/>
        <end position="451"/>
    </location>
</feature>
<dbReference type="InterPro" id="IPR002372">
    <property type="entry name" value="PQQ_rpt_dom"/>
</dbReference>
<feature type="signal peptide" evidence="1">
    <location>
        <begin position="1"/>
        <end position="22"/>
    </location>
</feature>
<gene>
    <name evidence="4" type="ORF">DDR33_09935</name>
</gene>
<keyword evidence="1" id="KW-0732">Signal</keyword>
<dbReference type="InterPro" id="IPR004843">
    <property type="entry name" value="Calcineurin-like_PHP"/>
</dbReference>
<dbReference type="Gene3D" id="3.60.21.10">
    <property type="match status" value="1"/>
</dbReference>
<evidence type="ECO:0000259" key="2">
    <source>
        <dbReference type="Pfam" id="PF00149"/>
    </source>
</evidence>
<evidence type="ECO:0000313" key="4">
    <source>
        <dbReference type="EMBL" id="PWG80770.1"/>
    </source>
</evidence>
<dbReference type="RefSeq" id="WP_109415626.1">
    <property type="nucleotide sequence ID" value="NZ_QEAS01000007.1"/>
</dbReference>
<dbReference type="InterPro" id="IPR011047">
    <property type="entry name" value="Quinoprotein_ADH-like_sf"/>
</dbReference>
<reference evidence="4 5" key="1">
    <citation type="submission" date="2018-04" db="EMBL/GenBank/DDBJ databases">
        <title>Pedobacter chongqingensis sp. nov., isolated from a rottenly hemp rope.</title>
        <authorList>
            <person name="Cai Y."/>
        </authorList>
    </citation>
    <scope>NUCLEOTIDE SEQUENCE [LARGE SCALE GENOMIC DNA]</scope>
    <source>
        <strain evidence="4 5">FJ4-8</strain>
    </source>
</reference>
<evidence type="ECO:0000313" key="5">
    <source>
        <dbReference type="Proteomes" id="UP000245647"/>
    </source>
</evidence>
<keyword evidence="5" id="KW-1185">Reference proteome</keyword>
<name>A0A2U2PHB8_9SPHI</name>
<proteinExistence type="predicted"/>
<dbReference type="Proteomes" id="UP000245647">
    <property type="component" value="Unassembled WGS sequence"/>
</dbReference>
<feature type="chain" id="PRO_5015470344" evidence="1">
    <location>
        <begin position="23"/>
        <end position="623"/>
    </location>
</feature>
<dbReference type="InterPro" id="IPR029052">
    <property type="entry name" value="Metallo-depent_PP-like"/>
</dbReference>
<evidence type="ECO:0000259" key="3">
    <source>
        <dbReference type="Pfam" id="PF13360"/>
    </source>
</evidence>
<dbReference type="GO" id="GO:0016787">
    <property type="term" value="F:hydrolase activity"/>
    <property type="evidence" value="ECO:0007669"/>
    <property type="project" value="InterPro"/>
</dbReference>
<dbReference type="InterPro" id="IPR015943">
    <property type="entry name" value="WD40/YVTN_repeat-like_dom_sf"/>
</dbReference>
<feature type="domain" description="Calcineurin-like phosphoesterase" evidence="2">
    <location>
        <begin position="25"/>
        <end position="201"/>
    </location>
</feature>
<dbReference type="OrthoDB" id="9816081at2"/>
<feature type="domain" description="Pyrrolo-quinoline quinone repeat" evidence="3">
    <location>
        <begin position="467"/>
        <end position="589"/>
    </location>
</feature>
<organism evidence="4 5">
    <name type="scientific">Pararcticibacter amylolyticus</name>
    <dbReference type="NCBI Taxonomy" id="2173175"/>
    <lineage>
        <taxon>Bacteria</taxon>
        <taxon>Pseudomonadati</taxon>
        <taxon>Bacteroidota</taxon>
        <taxon>Sphingobacteriia</taxon>
        <taxon>Sphingobacteriales</taxon>
        <taxon>Sphingobacteriaceae</taxon>
        <taxon>Pararcticibacter</taxon>
    </lineage>
</organism>
<sequence length="623" mass="69737">MKRIFKKLALPLLVLFLTKGNAQPLRFAFVTDTHIGNSTGAEDLRRTVKDINDNSSLQFVVITGDITEFGADEELATAKRILDSLNKPWHIIAGNHDSNWSESGSNSFRKVFGGETFSFEQGGYLFTGTSSGPNMRMGPGQVPRENIVWLDSVLNHMKDPRMPVIYLNHYPQDSSQNNWYEAIDRLKKRNVQLILCGHGHSNHRYEFDGIPGVMGRSNLRAKDSIGGYNIVTIKNEEAVFEERRPVVQTQRQWLQVKLEDHHFSSDTTKYFRPSYAVNGRYPSVKVLWEYQDKSDVGAGTVVSKGLVIATNTSGHIYALDEKTGKQKWVYKTGGKIYSTPATEGRFVVAGSSDNYIYCLDVSDGKLVWKFPAQKPVLGAPVIHNKNVYIGSSDGHFRALSVSTGKLIWDFDQVKGFVVSRPLIYQGKIYFGCWANDFYALDLETGKLVWKWNNGSSNRMFSPASCYPVGSNGRVFIVAPDRYMTAFDASTGKAIWRKQMKDKRVRESMGLSADSSLIYVKTMDGQVYGVSARADSMEIAWQSALQLPYELTPSAIVENNGIVYVPSHSGLASAIDRKDGSVLWQYKISNSLMNPVMPLSRDKVVLSTMDGKITCLEYKSNKGK</sequence>
<dbReference type="SUPFAM" id="SSF56300">
    <property type="entry name" value="Metallo-dependent phosphatases"/>
    <property type="match status" value="1"/>
</dbReference>
<dbReference type="Gene3D" id="2.130.10.10">
    <property type="entry name" value="YVTN repeat-like/Quinoprotein amine dehydrogenase"/>
    <property type="match status" value="2"/>
</dbReference>
<accession>A0A2U2PHB8</accession>
<comment type="caution">
    <text evidence="4">The sequence shown here is derived from an EMBL/GenBank/DDBJ whole genome shotgun (WGS) entry which is preliminary data.</text>
</comment>
<dbReference type="EMBL" id="QEAS01000007">
    <property type="protein sequence ID" value="PWG80770.1"/>
    <property type="molecule type" value="Genomic_DNA"/>
</dbReference>
<dbReference type="Pfam" id="PF00149">
    <property type="entry name" value="Metallophos"/>
    <property type="match status" value="1"/>
</dbReference>
<dbReference type="PANTHER" id="PTHR34512:SF30">
    <property type="entry name" value="OUTER MEMBRANE PROTEIN ASSEMBLY FACTOR BAMB"/>
    <property type="match status" value="1"/>
</dbReference>
<dbReference type="AlphaFoldDB" id="A0A2U2PHB8"/>
<protein>
    <submittedName>
        <fullName evidence="4">Metallophosphoesterase</fullName>
    </submittedName>
</protein>
<dbReference type="SMART" id="SM00564">
    <property type="entry name" value="PQQ"/>
    <property type="match status" value="7"/>
</dbReference>
<dbReference type="SUPFAM" id="SSF50998">
    <property type="entry name" value="Quinoprotein alcohol dehydrogenase-like"/>
    <property type="match status" value="1"/>
</dbReference>
<dbReference type="InterPro" id="IPR018391">
    <property type="entry name" value="PQQ_b-propeller_rpt"/>
</dbReference>
<dbReference type="Pfam" id="PF13360">
    <property type="entry name" value="PQQ_2"/>
    <property type="match status" value="2"/>
</dbReference>
<evidence type="ECO:0000256" key="1">
    <source>
        <dbReference type="SAM" id="SignalP"/>
    </source>
</evidence>